<keyword evidence="1" id="KW-0812">Transmembrane</keyword>
<keyword evidence="4" id="KW-1185">Reference proteome</keyword>
<comment type="caution">
    <text evidence="3">The sequence shown here is derived from an EMBL/GenBank/DDBJ whole genome shotgun (WGS) entry which is preliminary data.</text>
</comment>
<dbReference type="Pfam" id="PF07790">
    <property type="entry name" value="Pilin_N"/>
    <property type="match status" value="1"/>
</dbReference>
<sequence>MFFEEAVSEIIGAILLISILVAAFGIFAALYIPTLVPEKIPRVSLSIACSNVADPPSMEEYPCTRGSFNCKPFDNETCENDCKWRDYSLNTNLNNDGYQDKISQCMENCLKPICSNISDCKTLYFCHNGGDSLKLEDLSVVVNGNIIIDEGKSGFTWQLKKFESEYFINLESTPSPTSFFENGDSFRIRNPSGWKPIDVVMIVYTLPSGGKVNLIMNQFGTDIE</sequence>
<proteinExistence type="predicted"/>
<gene>
    <name evidence="3" type="ORF">DLD82_05030</name>
</gene>
<organism evidence="3 4">
    <name type="scientific">Methanospirillum stamsii</name>
    <dbReference type="NCBI Taxonomy" id="1277351"/>
    <lineage>
        <taxon>Archaea</taxon>
        <taxon>Methanobacteriati</taxon>
        <taxon>Methanobacteriota</taxon>
        <taxon>Stenosarchaea group</taxon>
        <taxon>Methanomicrobia</taxon>
        <taxon>Methanomicrobiales</taxon>
        <taxon>Methanospirillaceae</taxon>
        <taxon>Methanospirillum</taxon>
    </lineage>
</organism>
<keyword evidence="1" id="KW-0472">Membrane</keyword>
<name>A0A2V2NJI8_9EURY</name>
<dbReference type="EMBL" id="QGMZ01000010">
    <property type="protein sequence ID" value="PWR75493.1"/>
    <property type="molecule type" value="Genomic_DNA"/>
</dbReference>
<dbReference type="OrthoDB" id="117541at2157"/>
<dbReference type="RefSeq" id="WP_109940012.1">
    <property type="nucleotide sequence ID" value="NZ_CP176366.1"/>
</dbReference>
<feature type="domain" description="Archaeal Type IV pilin N-terminal" evidence="2">
    <location>
        <begin position="5"/>
        <end position="50"/>
    </location>
</feature>
<evidence type="ECO:0000259" key="2">
    <source>
        <dbReference type="Pfam" id="PF07790"/>
    </source>
</evidence>
<evidence type="ECO:0000256" key="1">
    <source>
        <dbReference type="SAM" id="Phobius"/>
    </source>
</evidence>
<evidence type="ECO:0000313" key="3">
    <source>
        <dbReference type="EMBL" id="PWR75493.1"/>
    </source>
</evidence>
<dbReference type="AlphaFoldDB" id="A0A2V2NJI8"/>
<dbReference type="InterPro" id="IPR012859">
    <property type="entry name" value="Pilin_N_archaeal"/>
</dbReference>
<evidence type="ECO:0000313" key="4">
    <source>
        <dbReference type="Proteomes" id="UP000245934"/>
    </source>
</evidence>
<feature type="transmembrane region" description="Helical" evidence="1">
    <location>
        <begin position="6"/>
        <end position="32"/>
    </location>
</feature>
<keyword evidence="1" id="KW-1133">Transmembrane helix</keyword>
<protein>
    <recommendedName>
        <fullName evidence="2">Archaeal Type IV pilin N-terminal domain-containing protein</fullName>
    </recommendedName>
</protein>
<dbReference type="GeneID" id="97609575"/>
<accession>A0A2V2NJI8</accession>
<reference evidence="3 4" key="1">
    <citation type="submission" date="2018-05" db="EMBL/GenBank/DDBJ databases">
        <title>Draft genome of Methanospirillum stamsii Pt1.</title>
        <authorList>
            <person name="Dueholm M.S."/>
            <person name="Nielsen P.H."/>
            <person name="Bakmann L.F."/>
            <person name="Otzen D.E."/>
        </authorList>
    </citation>
    <scope>NUCLEOTIDE SEQUENCE [LARGE SCALE GENOMIC DNA]</scope>
    <source>
        <strain evidence="3 4">Pt1</strain>
    </source>
</reference>
<dbReference type="Proteomes" id="UP000245934">
    <property type="component" value="Unassembled WGS sequence"/>
</dbReference>